<sequence>RLFCELKYFNIMGAALEKGFTYTIDLVNYIRTNGRAKVSLLHPNKLKEGIDHQKLYEDLDELILKEDVLVDFDERGRKSYSISDKGLNESDQGLDELIHLIRMKEKDWKAYVKDAQREYLLEQKKKRQKSRKNYLYFLSHFLSPNFSL</sequence>
<gene>
    <name evidence="1" type="ORF">S12H4_36754</name>
</gene>
<accession>X1SL00</accession>
<dbReference type="EMBL" id="BARW01021940">
    <property type="protein sequence ID" value="GAI93742.1"/>
    <property type="molecule type" value="Genomic_DNA"/>
</dbReference>
<organism evidence="1">
    <name type="scientific">marine sediment metagenome</name>
    <dbReference type="NCBI Taxonomy" id="412755"/>
    <lineage>
        <taxon>unclassified sequences</taxon>
        <taxon>metagenomes</taxon>
        <taxon>ecological metagenomes</taxon>
    </lineage>
</organism>
<evidence type="ECO:0000313" key="1">
    <source>
        <dbReference type="EMBL" id="GAI93742.1"/>
    </source>
</evidence>
<reference evidence="1" key="1">
    <citation type="journal article" date="2014" name="Front. Microbiol.">
        <title>High frequency of phylogenetically diverse reductive dehalogenase-homologous genes in deep subseafloor sedimentary metagenomes.</title>
        <authorList>
            <person name="Kawai M."/>
            <person name="Futagami T."/>
            <person name="Toyoda A."/>
            <person name="Takaki Y."/>
            <person name="Nishi S."/>
            <person name="Hori S."/>
            <person name="Arai W."/>
            <person name="Tsubouchi T."/>
            <person name="Morono Y."/>
            <person name="Uchiyama I."/>
            <person name="Ito T."/>
            <person name="Fujiyama A."/>
            <person name="Inagaki F."/>
            <person name="Takami H."/>
        </authorList>
    </citation>
    <scope>NUCLEOTIDE SEQUENCE</scope>
    <source>
        <strain evidence="1">Expedition CK06-06</strain>
    </source>
</reference>
<protein>
    <submittedName>
        <fullName evidence="1">Uncharacterized protein</fullName>
    </submittedName>
</protein>
<name>X1SL00_9ZZZZ</name>
<proteinExistence type="predicted"/>
<comment type="caution">
    <text evidence="1">The sequence shown here is derived from an EMBL/GenBank/DDBJ whole genome shotgun (WGS) entry which is preliminary data.</text>
</comment>
<feature type="non-terminal residue" evidence="1">
    <location>
        <position position="1"/>
    </location>
</feature>
<dbReference type="AlphaFoldDB" id="X1SL00"/>